<keyword evidence="6" id="KW-0479">Metal-binding</keyword>
<feature type="binding site" evidence="6">
    <location>
        <position position="68"/>
    </location>
    <ligand>
        <name>Zn(2+)</name>
        <dbReference type="ChEBI" id="CHEBI:29105"/>
        <note>catalytic</note>
    </ligand>
</feature>
<evidence type="ECO:0000256" key="7">
    <source>
        <dbReference type="SAM" id="Phobius"/>
    </source>
</evidence>
<keyword evidence="4 7" id="KW-1133">Transmembrane helix</keyword>
<keyword evidence="5 7" id="KW-0472">Membrane</keyword>
<comment type="cofactor">
    <cofactor evidence="6">
        <name>Zn(2+)</name>
        <dbReference type="ChEBI" id="CHEBI:29105"/>
    </cofactor>
</comment>
<comment type="subcellular location">
    <subcellularLocation>
        <location evidence="1">Membrane</location>
        <topology evidence="1">Multi-pass membrane protein</topology>
    </subcellularLocation>
</comment>
<feature type="transmembrane region" description="Helical" evidence="7">
    <location>
        <begin position="126"/>
        <end position="144"/>
    </location>
</feature>
<sequence length="214" mass="24738">MNEYIDLYCERTAPGLWNEPLNALSNLSFFIAAWAMWRLAGHERKLSKSVWIIIGLSGSIGVGSFLFHTFATRWANILDIIPILLFQLWFLWLYLRQVIRLKPFYAGFLVIIFYFALDFSRQLKHLLNGSLVYAPALLVLWGLGGYHYQQQKREPWVLLAAAAVFLLSLIFRTIDQRVCPDFGIGTHFLWHIFNGILLYLSARALILNCSPEPE</sequence>
<keyword evidence="6" id="KW-0862">Zinc</keyword>
<feature type="transmembrane region" description="Helical" evidence="7">
    <location>
        <begin position="20"/>
        <end position="37"/>
    </location>
</feature>
<evidence type="ECO:0000256" key="1">
    <source>
        <dbReference type="ARBA" id="ARBA00004141"/>
    </source>
</evidence>
<name>B8HUX2_CYAP4</name>
<evidence type="ECO:0000256" key="5">
    <source>
        <dbReference type="ARBA" id="ARBA00023136"/>
    </source>
</evidence>
<evidence type="ECO:0008006" key="9">
    <source>
        <dbReference type="Google" id="ProtNLM"/>
    </source>
</evidence>
<keyword evidence="3" id="KW-0378">Hydrolase</keyword>
<feature type="binding site" evidence="6">
    <location>
        <position position="191"/>
    </location>
    <ligand>
        <name>Zn(2+)</name>
        <dbReference type="ChEBI" id="CHEBI:29105"/>
        <note>catalytic</note>
    </ligand>
</feature>
<feature type="transmembrane region" description="Helical" evidence="7">
    <location>
        <begin position="104"/>
        <end position="120"/>
    </location>
</feature>
<feature type="transmembrane region" description="Helical" evidence="7">
    <location>
        <begin position="74"/>
        <end position="95"/>
    </location>
</feature>
<evidence type="ECO:0000256" key="6">
    <source>
        <dbReference type="PIRSR" id="PIRSR608901-2"/>
    </source>
</evidence>
<dbReference type="AlphaFoldDB" id="B8HUX2"/>
<keyword evidence="2 7" id="KW-0812">Transmembrane</keyword>
<dbReference type="Pfam" id="PF05875">
    <property type="entry name" value="Ceramidase"/>
    <property type="match status" value="1"/>
</dbReference>
<feature type="transmembrane region" description="Helical" evidence="7">
    <location>
        <begin position="156"/>
        <end position="174"/>
    </location>
</feature>
<proteinExistence type="predicted"/>
<dbReference type="HOGENOM" id="CLU_068425_0_0_3"/>
<organism evidence="8">
    <name type="scientific">Cyanothece sp. (strain PCC 7425 / ATCC 29141)</name>
    <dbReference type="NCBI Taxonomy" id="395961"/>
    <lineage>
        <taxon>Bacteria</taxon>
        <taxon>Bacillati</taxon>
        <taxon>Cyanobacteriota</taxon>
        <taxon>Cyanophyceae</taxon>
        <taxon>Gomontiellales</taxon>
        <taxon>Cyanothecaceae</taxon>
        <taxon>Cyanothece</taxon>
    </lineage>
</organism>
<dbReference type="GO" id="GO:0016811">
    <property type="term" value="F:hydrolase activity, acting on carbon-nitrogen (but not peptide) bonds, in linear amides"/>
    <property type="evidence" value="ECO:0007669"/>
    <property type="project" value="InterPro"/>
</dbReference>
<dbReference type="STRING" id="395961.Cyan7425_0631"/>
<dbReference type="GO" id="GO:0016020">
    <property type="term" value="C:membrane"/>
    <property type="evidence" value="ECO:0007669"/>
    <property type="project" value="UniProtKB-SubCell"/>
</dbReference>
<evidence type="ECO:0000256" key="2">
    <source>
        <dbReference type="ARBA" id="ARBA00022692"/>
    </source>
</evidence>
<gene>
    <name evidence="8" type="ordered locus">Cyan7425_0631</name>
</gene>
<evidence type="ECO:0000256" key="3">
    <source>
        <dbReference type="ARBA" id="ARBA00022801"/>
    </source>
</evidence>
<feature type="binding site" evidence="6">
    <location>
        <position position="187"/>
    </location>
    <ligand>
        <name>Zn(2+)</name>
        <dbReference type="ChEBI" id="CHEBI:29105"/>
        <note>catalytic</note>
    </ligand>
</feature>
<feature type="transmembrane region" description="Helical" evidence="7">
    <location>
        <begin position="49"/>
        <end position="68"/>
    </location>
</feature>
<dbReference type="GO" id="GO:0046872">
    <property type="term" value="F:metal ion binding"/>
    <property type="evidence" value="ECO:0007669"/>
    <property type="project" value="UniProtKB-KW"/>
</dbReference>
<dbReference type="OrthoDB" id="277121at2"/>
<feature type="transmembrane region" description="Helical" evidence="7">
    <location>
        <begin position="186"/>
        <end position="206"/>
    </location>
</feature>
<evidence type="ECO:0000313" key="8">
    <source>
        <dbReference type="EMBL" id="ACL43019.1"/>
    </source>
</evidence>
<dbReference type="GO" id="GO:0006672">
    <property type="term" value="P:ceramide metabolic process"/>
    <property type="evidence" value="ECO:0007669"/>
    <property type="project" value="InterPro"/>
</dbReference>
<dbReference type="KEGG" id="cyn:Cyan7425_0631"/>
<reference evidence="8" key="1">
    <citation type="submission" date="2009-01" db="EMBL/GenBank/DDBJ databases">
        <title>Complete sequence of chromosome Cyanothece sp. PCC 7425.</title>
        <authorList>
            <consortium name="US DOE Joint Genome Institute"/>
            <person name="Lucas S."/>
            <person name="Copeland A."/>
            <person name="Lapidus A."/>
            <person name="Glavina del Rio T."/>
            <person name="Dalin E."/>
            <person name="Tice H."/>
            <person name="Bruce D."/>
            <person name="Goodwin L."/>
            <person name="Pitluck S."/>
            <person name="Sims D."/>
            <person name="Meineke L."/>
            <person name="Brettin T."/>
            <person name="Detter J.C."/>
            <person name="Han C."/>
            <person name="Larimer F."/>
            <person name="Land M."/>
            <person name="Hauser L."/>
            <person name="Kyrpides N."/>
            <person name="Ovchinnikova G."/>
            <person name="Liberton M."/>
            <person name="Stoeckel J."/>
            <person name="Banerjee A."/>
            <person name="Singh A."/>
            <person name="Page L."/>
            <person name="Sato H."/>
            <person name="Zhao L."/>
            <person name="Sherman L."/>
            <person name="Pakrasi H."/>
            <person name="Richardson P."/>
        </authorList>
    </citation>
    <scope>NUCLEOTIDE SEQUENCE</scope>
    <source>
        <strain evidence="8">PCC 7425</strain>
    </source>
</reference>
<dbReference type="InterPro" id="IPR008901">
    <property type="entry name" value="ACER"/>
</dbReference>
<dbReference type="EMBL" id="CP001344">
    <property type="protein sequence ID" value="ACL43019.1"/>
    <property type="molecule type" value="Genomic_DNA"/>
</dbReference>
<evidence type="ECO:0000256" key="4">
    <source>
        <dbReference type="ARBA" id="ARBA00022989"/>
    </source>
</evidence>
<accession>B8HUX2</accession>
<dbReference type="eggNOG" id="ENOG5032TAD">
    <property type="taxonomic scope" value="Bacteria"/>
</dbReference>
<protein>
    <recommendedName>
        <fullName evidence="9">Ceramidase</fullName>
    </recommendedName>
</protein>